<dbReference type="InterPro" id="IPR050595">
    <property type="entry name" value="Bact_response_regulator"/>
</dbReference>
<dbReference type="SMART" id="SM00448">
    <property type="entry name" value="REC"/>
    <property type="match status" value="1"/>
</dbReference>
<name>A0A2U8W3A8_9HYPH</name>
<evidence type="ECO:0000256" key="1">
    <source>
        <dbReference type="ARBA" id="ARBA00022553"/>
    </source>
</evidence>
<dbReference type="SUPFAM" id="SSF52172">
    <property type="entry name" value="CheY-like"/>
    <property type="match status" value="1"/>
</dbReference>
<feature type="domain" description="Response regulatory" evidence="5">
    <location>
        <begin position="11"/>
        <end position="124"/>
    </location>
</feature>
<keyword evidence="7" id="KW-1185">Reference proteome</keyword>
<dbReference type="Gene3D" id="3.40.50.2300">
    <property type="match status" value="1"/>
</dbReference>
<dbReference type="AlphaFoldDB" id="A0A2U8W3A8"/>
<protein>
    <recommendedName>
        <fullName evidence="5">Response regulatory domain-containing protein</fullName>
    </recommendedName>
</protein>
<keyword evidence="3" id="KW-0804">Transcription</keyword>
<dbReference type="InterPro" id="IPR011006">
    <property type="entry name" value="CheY-like_superfamily"/>
</dbReference>
<sequence length="166" mass="17729">MVSNADNRLHGILVVEDEFLVQMIATDILSDAGFRPFEAHDAQEAMTLLEARADVQVLFTDWNMPGDIDGLWLARLVHERWPAIAILLTSGKMCPDPGDLPLGERFVSKPYRPSMLIREIESLLGQDAEAAQGAPALPAGIIMQSPASGAIGGGSIAGLLAEPAKS</sequence>
<dbReference type="EMBL" id="CP029550">
    <property type="protein sequence ID" value="AWN40559.1"/>
    <property type="molecule type" value="Genomic_DNA"/>
</dbReference>
<dbReference type="OrthoDB" id="9784719at2"/>
<dbReference type="InterPro" id="IPR001789">
    <property type="entry name" value="Sig_transdc_resp-reg_receiver"/>
</dbReference>
<keyword evidence="2" id="KW-0805">Transcription regulation</keyword>
<dbReference type="GO" id="GO:0000160">
    <property type="term" value="P:phosphorelay signal transduction system"/>
    <property type="evidence" value="ECO:0007669"/>
    <property type="project" value="InterPro"/>
</dbReference>
<evidence type="ECO:0000256" key="3">
    <source>
        <dbReference type="ARBA" id="ARBA00023163"/>
    </source>
</evidence>
<proteinExistence type="predicted"/>
<evidence type="ECO:0000256" key="2">
    <source>
        <dbReference type="ARBA" id="ARBA00023015"/>
    </source>
</evidence>
<dbReference type="RefSeq" id="WP_109888808.1">
    <property type="nucleotide sequence ID" value="NZ_CP029550.1"/>
</dbReference>
<organism evidence="6 7">
    <name type="scientific">Methylobacterium durans</name>
    <dbReference type="NCBI Taxonomy" id="2202825"/>
    <lineage>
        <taxon>Bacteria</taxon>
        <taxon>Pseudomonadati</taxon>
        <taxon>Pseudomonadota</taxon>
        <taxon>Alphaproteobacteria</taxon>
        <taxon>Hyphomicrobiales</taxon>
        <taxon>Methylobacteriaceae</taxon>
        <taxon>Methylobacterium</taxon>
    </lineage>
</organism>
<dbReference type="PANTHER" id="PTHR44591:SF3">
    <property type="entry name" value="RESPONSE REGULATORY DOMAIN-CONTAINING PROTEIN"/>
    <property type="match status" value="1"/>
</dbReference>
<dbReference type="PROSITE" id="PS50110">
    <property type="entry name" value="RESPONSE_REGULATORY"/>
    <property type="match status" value="1"/>
</dbReference>
<keyword evidence="1 4" id="KW-0597">Phosphoprotein</keyword>
<feature type="modified residue" description="4-aspartylphosphate" evidence="4">
    <location>
        <position position="61"/>
    </location>
</feature>
<evidence type="ECO:0000256" key="4">
    <source>
        <dbReference type="PROSITE-ProRule" id="PRU00169"/>
    </source>
</evidence>
<dbReference type="Pfam" id="PF00072">
    <property type="entry name" value="Response_reg"/>
    <property type="match status" value="1"/>
</dbReference>
<dbReference type="PANTHER" id="PTHR44591">
    <property type="entry name" value="STRESS RESPONSE REGULATOR PROTEIN 1"/>
    <property type="match status" value="1"/>
</dbReference>
<evidence type="ECO:0000313" key="7">
    <source>
        <dbReference type="Proteomes" id="UP000245926"/>
    </source>
</evidence>
<evidence type="ECO:0000259" key="5">
    <source>
        <dbReference type="PROSITE" id="PS50110"/>
    </source>
</evidence>
<accession>A0A2U8W3A8</accession>
<dbReference type="Proteomes" id="UP000245926">
    <property type="component" value="Chromosome"/>
</dbReference>
<evidence type="ECO:0000313" key="6">
    <source>
        <dbReference type="EMBL" id="AWN40559.1"/>
    </source>
</evidence>
<dbReference type="KEGG" id="mets:DK389_08465"/>
<gene>
    <name evidence="6" type="ORF">DK389_08465</name>
</gene>
<reference evidence="7" key="1">
    <citation type="submission" date="2018-05" db="EMBL/GenBank/DDBJ databases">
        <title>Complete Genome Sequence of Methylobacterium sp. 17SD2-17.</title>
        <authorList>
            <person name="Srinivasan S."/>
        </authorList>
    </citation>
    <scope>NUCLEOTIDE SEQUENCE [LARGE SCALE GENOMIC DNA]</scope>
    <source>
        <strain evidence="7">17SD2-17</strain>
    </source>
</reference>